<dbReference type="EMBL" id="MU251419">
    <property type="protein sequence ID" value="KAG9235916.1"/>
    <property type="molecule type" value="Genomic_DNA"/>
</dbReference>
<dbReference type="PANTHER" id="PTHR34414:SF1">
    <property type="entry name" value="SUBTILISIN-LIKE SERINE PROTEASE"/>
    <property type="match status" value="1"/>
</dbReference>
<evidence type="ECO:0000256" key="1">
    <source>
        <dbReference type="SAM" id="MobiDB-lite"/>
    </source>
</evidence>
<organism evidence="3 4">
    <name type="scientific">Amylocarpus encephaloides</name>
    <dbReference type="NCBI Taxonomy" id="45428"/>
    <lineage>
        <taxon>Eukaryota</taxon>
        <taxon>Fungi</taxon>
        <taxon>Dikarya</taxon>
        <taxon>Ascomycota</taxon>
        <taxon>Pezizomycotina</taxon>
        <taxon>Leotiomycetes</taxon>
        <taxon>Helotiales</taxon>
        <taxon>Helotiales incertae sedis</taxon>
        <taxon>Amylocarpus</taxon>
    </lineage>
</organism>
<keyword evidence="2" id="KW-1133">Transmembrane helix</keyword>
<keyword evidence="2" id="KW-0472">Membrane</keyword>
<protein>
    <submittedName>
        <fullName evidence="3">Uncharacterized protein</fullName>
    </submittedName>
</protein>
<feature type="region of interest" description="Disordered" evidence="1">
    <location>
        <begin position="1"/>
        <end position="21"/>
    </location>
</feature>
<dbReference type="Proteomes" id="UP000824998">
    <property type="component" value="Unassembled WGS sequence"/>
</dbReference>
<name>A0A9P7YLZ3_9HELO</name>
<proteinExistence type="predicted"/>
<comment type="caution">
    <text evidence="3">The sequence shown here is derived from an EMBL/GenBank/DDBJ whole genome shotgun (WGS) entry which is preliminary data.</text>
</comment>
<sequence>MDLNMPTTYDAKPRITDDSTQSDPAFSKFNTLGHLSISRLERITRHLWLAGRPQISSSKKSPLHRLRATNFEFVLYEQADLHLLWGGGLIYIKPLPSFLLCHTFWESTLCDSGSGEWGEAEMDLFTSSVGLLLSYTWLIRWESDLTLAHAHGLVSKDINYIKWMAFRSSFVSTFSRDQLPIPWLSWRYDYAELRLNRINVIWRLTPKSLSDFIRGYQSPYRLYTSFFQKNFSLVIVIFIYVTVVLTAMQLGLTTTKLEGSEMFQNASVGFAVFCCILPVVVLGVAFILLVILILFNWFTTKRHLRSVRKQKTISIE</sequence>
<dbReference type="PANTHER" id="PTHR34414">
    <property type="entry name" value="HET DOMAIN-CONTAINING PROTEIN-RELATED"/>
    <property type="match status" value="1"/>
</dbReference>
<feature type="transmembrane region" description="Helical" evidence="2">
    <location>
        <begin position="231"/>
        <end position="250"/>
    </location>
</feature>
<evidence type="ECO:0000313" key="4">
    <source>
        <dbReference type="Proteomes" id="UP000824998"/>
    </source>
</evidence>
<dbReference type="InterPro" id="IPR046536">
    <property type="entry name" value="DUF6601"/>
</dbReference>
<feature type="transmembrane region" description="Helical" evidence="2">
    <location>
        <begin position="270"/>
        <end position="298"/>
    </location>
</feature>
<dbReference type="OrthoDB" id="5086500at2759"/>
<keyword evidence="4" id="KW-1185">Reference proteome</keyword>
<reference evidence="3" key="1">
    <citation type="journal article" date="2021" name="IMA Fungus">
        <title>Genomic characterization of three marine fungi, including Emericellopsis atlantica sp. nov. with signatures of a generalist lifestyle and marine biomass degradation.</title>
        <authorList>
            <person name="Hagestad O.C."/>
            <person name="Hou L."/>
            <person name="Andersen J.H."/>
            <person name="Hansen E.H."/>
            <person name="Altermark B."/>
            <person name="Li C."/>
            <person name="Kuhnert E."/>
            <person name="Cox R.J."/>
            <person name="Crous P.W."/>
            <person name="Spatafora J.W."/>
            <person name="Lail K."/>
            <person name="Amirebrahimi M."/>
            <person name="Lipzen A."/>
            <person name="Pangilinan J."/>
            <person name="Andreopoulos W."/>
            <person name="Hayes R.D."/>
            <person name="Ng V."/>
            <person name="Grigoriev I.V."/>
            <person name="Jackson S.A."/>
            <person name="Sutton T.D.S."/>
            <person name="Dobson A.D.W."/>
            <person name="Rama T."/>
        </authorList>
    </citation>
    <scope>NUCLEOTIDE SEQUENCE</scope>
    <source>
        <strain evidence="3">TRa018bII</strain>
    </source>
</reference>
<gene>
    <name evidence="3" type="ORF">BJ875DRAFT_503705</name>
</gene>
<accession>A0A9P7YLZ3</accession>
<dbReference type="AlphaFoldDB" id="A0A9P7YLZ3"/>
<evidence type="ECO:0000313" key="3">
    <source>
        <dbReference type="EMBL" id="KAG9235916.1"/>
    </source>
</evidence>
<keyword evidence="2" id="KW-0812">Transmembrane</keyword>
<evidence type="ECO:0000256" key="2">
    <source>
        <dbReference type="SAM" id="Phobius"/>
    </source>
</evidence>
<dbReference type="Pfam" id="PF20246">
    <property type="entry name" value="DUF6601"/>
    <property type="match status" value="1"/>
</dbReference>